<feature type="compositionally biased region" description="Acidic residues" evidence="1">
    <location>
        <begin position="1"/>
        <end position="15"/>
    </location>
</feature>
<name>A0A8S9LXA2_BRACR</name>
<sequence>MTEESIDALQEESTDDVPTLPIDTNWSEAGKSALTNFNYRKVVLGDPKGRRENWNSDVEHRASIDTISEESIDTVLEGSIDTCPSTSIDTDQPEASKSALTDFNNENVVLGDP</sequence>
<organism evidence="2">
    <name type="scientific">Brassica cretica</name>
    <name type="common">Mustard</name>
    <dbReference type="NCBI Taxonomy" id="69181"/>
    <lineage>
        <taxon>Eukaryota</taxon>
        <taxon>Viridiplantae</taxon>
        <taxon>Streptophyta</taxon>
        <taxon>Embryophyta</taxon>
        <taxon>Tracheophyta</taxon>
        <taxon>Spermatophyta</taxon>
        <taxon>Magnoliopsida</taxon>
        <taxon>eudicotyledons</taxon>
        <taxon>Gunneridae</taxon>
        <taxon>Pentapetalae</taxon>
        <taxon>rosids</taxon>
        <taxon>malvids</taxon>
        <taxon>Brassicales</taxon>
        <taxon>Brassicaceae</taxon>
        <taxon>Brassiceae</taxon>
        <taxon>Brassica</taxon>
    </lineage>
</organism>
<feature type="region of interest" description="Disordered" evidence="1">
    <location>
        <begin position="1"/>
        <end position="21"/>
    </location>
</feature>
<protein>
    <submittedName>
        <fullName evidence="2">Uncharacterized protein</fullName>
    </submittedName>
</protein>
<comment type="caution">
    <text evidence="2">The sequence shown here is derived from an EMBL/GenBank/DDBJ whole genome shotgun (WGS) entry which is preliminary data.</text>
</comment>
<evidence type="ECO:0000256" key="1">
    <source>
        <dbReference type="SAM" id="MobiDB-lite"/>
    </source>
</evidence>
<reference evidence="2" key="1">
    <citation type="submission" date="2019-12" db="EMBL/GenBank/DDBJ databases">
        <title>Genome sequencing and annotation of Brassica cretica.</title>
        <authorList>
            <person name="Studholme D.J."/>
            <person name="Sarris P.F."/>
        </authorList>
    </citation>
    <scope>NUCLEOTIDE SEQUENCE</scope>
    <source>
        <strain evidence="2">PFS-102/07</strain>
        <tissue evidence="2">Leaf</tissue>
    </source>
</reference>
<gene>
    <name evidence="2" type="ORF">F2Q70_00012201</name>
</gene>
<dbReference type="AlphaFoldDB" id="A0A8S9LXA2"/>
<accession>A0A8S9LXA2</accession>
<proteinExistence type="predicted"/>
<evidence type="ECO:0000313" key="2">
    <source>
        <dbReference type="EMBL" id="KAF2610248.1"/>
    </source>
</evidence>
<feature type="region of interest" description="Disordered" evidence="1">
    <location>
        <begin position="83"/>
        <end position="113"/>
    </location>
</feature>
<feature type="compositionally biased region" description="Polar residues" evidence="1">
    <location>
        <begin position="83"/>
        <end position="107"/>
    </location>
</feature>
<dbReference type="EMBL" id="QGKY02000089">
    <property type="protein sequence ID" value="KAF2610248.1"/>
    <property type="molecule type" value="Genomic_DNA"/>
</dbReference>